<keyword evidence="5" id="KW-1185">Reference proteome</keyword>
<evidence type="ECO:0000256" key="1">
    <source>
        <dbReference type="SAM" id="Phobius"/>
    </source>
</evidence>
<dbReference type="Proteomes" id="UP000094761">
    <property type="component" value="Unassembled WGS sequence"/>
</dbReference>
<reference evidence="2" key="2">
    <citation type="submission" date="2022-11" db="EMBL/GenBank/DDBJ databases">
        <title>Role of the vibriolysin VemA secreted by the emergent pathogen Vibrio europaeus in the colonization of Manila clam mucus.</title>
        <authorList>
            <person name="Martinez C."/>
            <person name="Rodriguez S."/>
            <person name="Vences A."/>
            <person name="Barja J.L."/>
            <person name="Toranzo A.E."/>
            <person name="Dubert J."/>
        </authorList>
    </citation>
    <scope>NUCLEOTIDE SEQUENCE</scope>
    <source>
        <strain evidence="2">3454</strain>
    </source>
</reference>
<proteinExistence type="predicted"/>
<reference evidence="3 4" key="1">
    <citation type="submission" date="2016-03" db="EMBL/GenBank/DDBJ databases">
        <title>Draft genome sequence of the Vibrio tubiashii subs. europaeus.</title>
        <authorList>
            <person name="Spinard E."/>
            <person name="Dubert J."/>
            <person name="Nelson D.R."/>
            <person name="Barja J.L."/>
        </authorList>
    </citation>
    <scope>NUCLEOTIDE SEQUENCE [LARGE SCALE GENOMIC DNA]</scope>
    <source>
        <strain evidence="4">PP-638</strain>
        <strain evidence="3">PP2-638</strain>
    </source>
</reference>
<dbReference type="InterPro" id="IPR025597">
    <property type="entry name" value="DUF4345"/>
</dbReference>
<dbReference type="GeneID" id="78078073"/>
<comment type="caution">
    <text evidence="3">The sequence shown here is derived from an EMBL/GenBank/DDBJ whole genome shotgun (WGS) entry which is preliminary data.</text>
</comment>
<gene>
    <name evidence="3" type="ORF">AZ468_20310</name>
    <name evidence="2" type="ORF">OPW20_04220</name>
</gene>
<sequence>MDTTLQILVGIFTLMLTGLGVMSMFAPQKMLANFALEPIGKAGLNTVRSVMGGLFLASVAMLVFGLTSGDTEGYFFVAVVMLAVAVGRVVGILLDGFDKAVVPPLVLELVIASVLTFAHFKNGGFY</sequence>
<feature type="transmembrane region" description="Helical" evidence="1">
    <location>
        <begin position="101"/>
        <end position="120"/>
    </location>
</feature>
<feature type="transmembrane region" description="Helical" evidence="1">
    <location>
        <begin position="47"/>
        <end position="67"/>
    </location>
</feature>
<keyword evidence="1" id="KW-1133">Transmembrane helix</keyword>
<evidence type="ECO:0000313" key="3">
    <source>
        <dbReference type="EMBL" id="OAM97876.1"/>
    </source>
</evidence>
<keyword evidence="1" id="KW-0812">Transmembrane</keyword>
<dbReference type="RefSeq" id="WP_069669042.1">
    <property type="nucleotide sequence ID" value="NZ_JAPFIM010000018.1"/>
</dbReference>
<feature type="transmembrane region" description="Helical" evidence="1">
    <location>
        <begin position="73"/>
        <end position="94"/>
    </location>
</feature>
<dbReference type="AlphaFoldDB" id="A0A178J8Z8"/>
<protein>
    <submittedName>
        <fullName evidence="2">DUF4345 family protein</fullName>
    </submittedName>
</protein>
<keyword evidence="1" id="KW-0472">Membrane</keyword>
<name>A0A178J8Z8_9VIBR</name>
<dbReference type="Pfam" id="PF14248">
    <property type="entry name" value="DUF4345"/>
    <property type="match status" value="1"/>
</dbReference>
<feature type="transmembrane region" description="Helical" evidence="1">
    <location>
        <begin position="6"/>
        <end position="26"/>
    </location>
</feature>
<evidence type="ECO:0000313" key="2">
    <source>
        <dbReference type="EMBL" id="MDC5739257.1"/>
    </source>
</evidence>
<accession>A0A178J8Z8</accession>
<dbReference type="Proteomes" id="UP001150001">
    <property type="component" value="Unassembled WGS sequence"/>
</dbReference>
<evidence type="ECO:0000313" key="4">
    <source>
        <dbReference type="Proteomes" id="UP000094761"/>
    </source>
</evidence>
<organism evidence="3 4">
    <name type="scientific">Vibrio europaeus</name>
    <dbReference type="NCBI Taxonomy" id="300876"/>
    <lineage>
        <taxon>Bacteria</taxon>
        <taxon>Pseudomonadati</taxon>
        <taxon>Pseudomonadota</taxon>
        <taxon>Gammaproteobacteria</taxon>
        <taxon>Vibrionales</taxon>
        <taxon>Vibrionaceae</taxon>
        <taxon>Vibrio</taxon>
        <taxon>Vibrio oreintalis group</taxon>
    </lineage>
</organism>
<dbReference type="OrthoDB" id="5875348at2"/>
<dbReference type="EMBL" id="JAPFIT010000010">
    <property type="protein sequence ID" value="MDC5739257.1"/>
    <property type="molecule type" value="Genomic_DNA"/>
</dbReference>
<dbReference type="EMBL" id="LUAX01000007">
    <property type="protein sequence ID" value="OAM97876.1"/>
    <property type="molecule type" value="Genomic_DNA"/>
</dbReference>
<evidence type="ECO:0000313" key="5">
    <source>
        <dbReference type="Proteomes" id="UP001150001"/>
    </source>
</evidence>